<proteinExistence type="inferred from homology"/>
<dbReference type="InterPro" id="IPR014748">
    <property type="entry name" value="Enoyl-CoA_hydra_C"/>
</dbReference>
<comment type="similarity">
    <text evidence="1 3">Belongs to the enoyl-CoA hydratase/isomerase family.</text>
</comment>
<dbReference type="EMBL" id="KE721518">
    <property type="protein sequence ID" value="ERF68473.1"/>
    <property type="molecule type" value="Genomic_DNA"/>
</dbReference>
<dbReference type="eggNOG" id="KOG1680">
    <property type="taxonomic scope" value="Eukaryota"/>
</dbReference>
<name>U1G907_ENDPU</name>
<dbReference type="InterPro" id="IPR018376">
    <property type="entry name" value="Enoyl-CoA_hyd/isom_CS"/>
</dbReference>
<dbReference type="GO" id="GO:0016836">
    <property type="term" value="F:hydro-lyase activity"/>
    <property type="evidence" value="ECO:0007669"/>
    <property type="project" value="UniProtKB-ARBA"/>
</dbReference>
<protein>
    <recommendedName>
        <fullName evidence="6">Enoyl-CoA hydratase</fullName>
    </recommendedName>
</protein>
<dbReference type="GeneID" id="19238829"/>
<dbReference type="GO" id="GO:0006635">
    <property type="term" value="P:fatty acid beta-oxidation"/>
    <property type="evidence" value="ECO:0007669"/>
    <property type="project" value="TreeGrafter"/>
</dbReference>
<dbReference type="PANTHER" id="PTHR11941">
    <property type="entry name" value="ENOYL-COA HYDRATASE-RELATED"/>
    <property type="match status" value="1"/>
</dbReference>
<dbReference type="FunFam" id="1.10.12.10:FF:000001">
    <property type="entry name" value="Probable enoyl-CoA hydratase, mitochondrial"/>
    <property type="match status" value="1"/>
</dbReference>
<evidence type="ECO:0000256" key="2">
    <source>
        <dbReference type="ARBA" id="ARBA00023239"/>
    </source>
</evidence>
<keyword evidence="2" id="KW-0456">Lyase</keyword>
<dbReference type="AlphaFoldDB" id="U1G907"/>
<evidence type="ECO:0008006" key="6">
    <source>
        <dbReference type="Google" id="ProtNLM"/>
    </source>
</evidence>
<sequence>MDDNQKAVHQDQKTSSTTHTQLILIDIQDDGTTVVTLNRPQKRNALSAALIADLNAAFRALERNDSVRAIVLTGSPGGPFSAGADLGELKHISTSEAYKIQYLKGLSDGITQVRKPIIASIEGFALGGGFELALMCDVIFVAENAHLGLPELKVGTIPGVGGTQRLTRLVGKHLAMKLILTGSSLPATQFSAYIPGLHVLPAAEVLPAAKQCAKDIAEKSGPVVALAKQAILAAESGLDSGFAIERGLYYSSFDLQDKSEGISAFLEKRKPEWTHQ</sequence>
<evidence type="ECO:0000256" key="1">
    <source>
        <dbReference type="ARBA" id="ARBA00005254"/>
    </source>
</evidence>
<dbReference type="Gene3D" id="1.10.12.10">
    <property type="entry name" value="Lyase 2-enoyl-coa Hydratase, Chain A, domain 2"/>
    <property type="match status" value="1"/>
</dbReference>
<reference evidence="5" key="1">
    <citation type="journal article" date="2014" name="BMC Genomics">
        <title>Genome characteristics reveal the impact of lichenization on lichen-forming fungus Endocarpon pusillum Hedwig (Verrucariales, Ascomycota).</title>
        <authorList>
            <person name="Wang Y.-Y."/>
            <person name="Liu B."/>
            <person name="Zhang X.-Y."/>
            <person name="Zhou Q.-M."/>
            <person name="Zhang T."/>
            <person name="Li H."/>
            <person name="Yu Y.-F."/>
            <person name="Zhang X.-L."/>
            <person name="Hao X.-Y."/>
            <person name="Wang M."/>
            <person name="Wang L."/>
            <person name="Wei J.-C."/>
        </authorList>
    </citation>
    <scope>NUCLEOTIDE SEQUENCE [LARGE SCALE GENOMIC DNA]</scope>
    <source>
        <strain evidence="5">Z07020 / HMAS-L-300199</strain>
    </source>
</reference>
<dbReference type="OMA" id="AGMTHEK"/>
<organism evidence="4 5">
    <name type="scientific">Endocarpon pusillum (strain Z07020 / HMAS-L-300199)</name>
    <name type="common">Lichen-forming fungus</name>
    <dbReference type="NCBI Taxonomy" id="1263415"/>
    <lineage>
        <taxon>Eukaryota</taxon>
        <taxon>Fungi</taxon>
        <taxon>Dikarya</taxon>
        <taxon>Ascomycota</taxon>
        <taxon>Pezizomycotina</taxon>
        <taxon>Eurotiomycetes</taxon>
        <taxon>Chaetothyriomycetidae</taxon>
        <taxon>Verrucariales</taxon>
        <taxon>Verrucariaceae</taxon>
        <taxon>Endocarpon</taxon>
    </lineage>
</organism>
<dbReference type="Proteomes" id="UP000019373">
    <property type="component" value="Unassembled WGS sequence"/>
</dbReference>
<dbReference type="SUPFAM" id="SSF52096">
    <property type="entry name" value="ClpP/crotonase"/>
    <property type="match status" value="1"/>
</dbReference>
<evidence type="ECO:0000256" key="3">
    <source>
        <dbReference type="RuleBase" id="RU003707"/>
    </source>
</evidence>
<dbReference type="Gene3D" id="3.90.226.10">
    <property type="entry name" value="2-enoyl-CoA Hydratase, Chain A, domain 1"/>
    <property type="match status" value="1"/>
</dbReference>
<keyword evidence="5" id="KW-1185">Reference proteome</keyword>
<dbReference type="OrthoDB" id="2018133at2759"/>
<accession>U1G907</accession>
<dbReference type="FunFam" id="3.90.226.10:FF:000009">
    <property type="entry name" value="Carnitinyl-CoA dehydratase"/>
    <property type="match status" value="1"/>
</dbReference>
<dbReference type="CDD" id="cd06558">
    <property type="entry name" value="crotonase-like"/>
    <property type="match status" value="1"/>
</dbReference>
<dbReference type="RefSeq" id="XP_007805965.1">
    <property type="nucleotide sequence ID" value="XM_007807774.1"/>
</dbReference>
<evidence type="ECO:0000313" key="4">
    <source>
        <dbReference type="EMBL" id="ERF68473.1"/>
    </source>
</evidence>
<gene>
    <name evidence="4" type="ORF">EPUS_03791</name>
</gene>
<dbReference type="PROSITE" id="PS00166">
    <property type="entry name" value="ENOYL_COA_HYDRATASE"/>
    <property type="match status" value="1"/>
</dbReference>
<dbReference type="PANTHER" id="PTHR11941:SF54">
    <property type="entry name" value="ENOYL-COA HYDRATASE, MITOCHONDRIAL"/>
    <property type="match status" value="1"/>
</dbReference>
<dbReference type="Pfam" id="PF00378">
    <property type="entry name" value="ECH_1"/>
    <property type="match status" value="1"/>
</dbReference>
<dbReference type="GO" id="GO:0005739">
    <property type="term" value="C:mitochondrion"/>
    <property type="evidence" value="ECO:0007669"/>
    <property type="project" value="TreeGrafter"/>
</dbReference>
<dbReference type="InterPro" id="IPR001753">
    <property type="entry name" value="Enoyl-CoA_hydra/iso"/>
</dbReference>
<dbReference type="InterPro" id="IPR029045">
    <property type="entry name" value="ClpP/crotonase-like_dom_sf"/>
</dbReference>
<evidence type="ECO:0000313" key="5">
    <source>
        <dbReference type="Proteomes" id="UP000019373"/>
    </source>
</evidence>
<dbReference type="HOGENOM" id="CLU_009834_7_6_1"/>